<evidence type="ECO:0000256" key="5">
    <source>
        <dbReference type="ARBA" id="ARBA00025738"/>
    </source>
</evidence>
<dbReference type="GeneID" id="106459849"/>
<comment type="cofactor">
    <cofactor evidence="1">
        <name>Ca(2+)</name>
        <dbReference type="ChEBI" id="CHEBI:29108"/>
    </cofactor>
</comment>
<keyword evidence="2" id="KW-0479">Metal-binding</keyword>
<organism evidence="7 9">
    <name type="scientific">Limulus polyphemus</name>
    <name type="common">Atlantic horseshoe crab</name>
    <dbReference type="NCBI Taxonomy" id="6850"/>
    <lineage>
        <taxon>Eukaryota</taxon>
        <taxon>Metazoa</taxon>
        <taxon>Ecdysozoa</taxon>
        <taxon>Arthropoda</taxon>
        <taxon>Chelicerata</taxon>
        <taxon>Merostomata</taxon>
        <taxon>Xiphosura</taxon>
        <taxon>Limulidae</taxon>
        <taxon>Limulus</taxon>
    </lineage>
</organism>
<protein>
    <submittedName>
        <fullName evidence="8 9">Soluble calcium-activated nucleotidase 1-like</fullName>
    </submittedName>
</protein>
<dbReference type="Pfam" id="PF06079">
    <property type="entry name" value="Apyrase"/>
    <property type="match status" value="1"/>
</dbReference>
<reference evidence="8 9" key="1">
    <citation type="submission" date="2025-05" db="UniProtKB">
        <authorList>
            <consortium name="RefSeq"/>
        </authorList>
    </citation>
    <scope>IDENTIFICATION</scope>
    <source>
        <tissue evidence="8 9">Muscle</tissue>
    </source>
</reference>
<proteinExistence type="inferred from homology"/>
<comment type="similarity">
    <text evidence="5">Belongs to the apyrase family.</text>
</comment>
<evidence type="ECO:0000313" key="8">
    <source>
        <dbReference type="RefSeq" id="XP_013774974.1"/>
    </source>
</evidence>
<keyword evidence="6" id="KW-1133">Transmembrane helix</keyword>
<evidence type="ECO:0000256" key="2">
    <source>
        <dbReference type="ARBA" id="ARBA00022723"/>
    </source>
</evidence>
<feature type="transmembrane region" description="Helical" evidence="6">
    <location>
        <begin position="36"/>
        <end position="57"/>
    </location>
</feature>
<keyword evidence="4" id="KW-0106">Calcium</keyword>
<sequence length="410" mass="46975">MRTSLSMSALNLEEWRQAVRSPPMYRIGNTTMRMQFNFVGAIVIVGIAFLVVLYTFMPYSKDGFHMTNDFLKHDDHQHNSLHVIEEKNFKPSLYYNTTYPLTPPVRTDHGLRFRIAVVSDLDTASKAEQEPFTWISYLKKGFLTIDLAKKSVELKWDKEIITVKSKLSQEGRGMELSELVFFNGRLLTVDDRTGIIFELISNIAIPWVILTDGDGKSAKGFKCEWATVKDGHLYVGGLGKEWTSPQGELLNYNPQWVKVISPNGEVQHQDWREKYVSVRKQVGIDFPGYMIHESVVWSPIYRKWFFLPRRASTTRYDEKEDEKKGTNLMIEANEDFTTISVNTVGPLIPSHGFSSFKFVPETSDTVIIALKSEELEGNVSSYITVFTTDGEILQPETEIGKYKFEGIEFI</sequence>
<dbReference type="Proteomes" id="UP000694941">
    <property type="component" value="Unplaced"/>
</dbReference>
<evidence type="ECO:0000313" key="9">
    <source>
        <dbReference type="RefSeq" id="XP_022242106.1"/>
    </source>
</evidence>
<evidence type="ECO:0000256" key="4">
    <source>
        <dbReference type="ARBA" id="ARBA00022837"/>
    </source>
</evidence>
<dbReference type="RefSeq" id="XP_022242106.1">
    <property type="nucleotide sequence ID" value="XM_022386398.1"/>
</dbReference>
<evidence type="ECO:0000313" key="7">
    <source>
        <dbReference type="Proteomes" id="UP000694941"/>
    </source>
</evidence>
<evidence type="ECO:0000256" key="6">
    <source>
        <dbReference type="SAM" id="Phobius"/>
    </source>
</evidence>
<accession>A0ABM1SEQ1</accession>
<dbReference type="InterPro" id="IPR036258">
    <property type="entry name" value="Apyrase_sf"/>
</dbReference>
<dbReference type="PANTHER" id="PTHR13023">
    <property type="entry name" value="APYRASE"/>
    <property type="match status" value="1"/>
</dbReference>
<keyword evidence="7" id="KW-1185">Reference proteome</keyword>
<keyword evidence="6" id="KW-0472">Membrane</keyword>
<evidence type="ECO:0000256" key="1">
    <source>
        <dbReference type="ARBA" id="ARBA00001913"/>
    </source>
</evidence>
<evidence type="ECO:0000256" key="3">
    <source>
        <dbReference type="ARBA" id="ARBA00022801"/>
    </source>
</evidence>
<dbReference type="PANTHER" id="PTHR13023:SF3">
    <property type="entry name" value="SOLUBLE CALCIUM-ACTIVATED NUCLEOTIDASE 1"/>
    <property type="match status" value="1"/>
</dbReference>
<dbReference type="InterPro" id="IPR009283">
    <property type="entry name" value="Apyrase"/>
</dbReference>
<dbReference type="Gene3D" id="2.120.10.100">
    <property type="entry name" value="Apyrase"/>
    <property type="match status" value="1"/>
</dbReference>
<name>A0ABM1SEQ1_LIMPO</name>
<keyword evidence="6" id="KW-0812">Transmembrane</keyword>
<dbReference type="RefSeq" id="XP_013774974.1">
    <property type="nucleotide sequence ID" value="XM_013919520.2"/>
</dbReference>
<keyword evidence="3" id="KW-0378">Hydrolase</keyword>
<dbReference type="SUPFAM" id="SSF101887">
    <property type="entry name" value="Apyrase"/>
    <property type="match status" value="1"/>
</dbReference>
<gene>
    <name evidence="8 9" type="primary">LOC106459849</name>
</gene>